<keyword evidence="1" id="KW-0285">Flavoprotein</keyword>
<evidence type="ECO:0000259" key="3">
    <source>
        <dbReference type="Pfam" id="PF00724"/>
    </source>
</evidence>
<dbReference type="Gene3D" id="3.20.20.70">
    <property type="entry name" value="Aldolase class I"/>
    <property type="match status" value="1"/>
</dbReference>
<dbReference type="GO" id="GO:0010181">
    <property type="term" value="F:FMN binding"/>
    <property type="evidence" value="ECO:0007669"/>
    <property type="project" value="InterPro"/>
</dbReference>
<evidence type="ECO:0000256" key="2">
    <source>
        <dbReference type="ARBA" id="ARBA00023002"/>
    </source>
</evidence>
<dbReference type="PANTHER" id="PTHR43656">
    <property type="entry name" value="BINDING OXIDOREDUCTASE, PUTATIVE (AFU_ORTHOLOGUE AFUA_2G08260)-RELATED"/>
    <property type="match status" value="1"/>
</dbReference>
<keyword evidence="5" id="KW-1185">Reference proteome</keyword>
<accession>A0A0R1KPU0</accession>
<evidence type="ECO:0000256" key="1">
    <source>
        <dbReference type="ARBA" id="ARBA00022630"/>
    </source>
</evidence>
<feature type="domain" description="NADH:flavin oxidoreductase/NADH oxidase N-terminal" evidence="3">
    <location>
        <begin position="8"/>
        <end position="334"/>
    </location>
</feature>
<organism evidence="4 5">
    <name type="scientific">Companilactobacillus bobalius DSM 19674</name>
    <dbReference type="NCBI Taxonomy" id="1423788"/>
    <lineage>
        <taxon>Bacteria</taxon>
        <taxon>Bacillati</taxon>
        <taxon>Bacillota</taxon>
        <taxon>Bacilli</taxon>
        <taxon>Lactobacillales</taxon>
        <taxon>Lactobacillaceae</taxon>
        <taxon>Companilactobacillus</taxon>
        <taxon>Companilactobacillus bobalius</taxon>
    </lineage>
</organism>
<dbReference type="Proteomes" id="UP000051515">
    <property type="component" value="Unassembled WGS sequence"/>
</dbReference>
<dbReference type="Pfam" id="PF00724">
    <property type="entry name" value="Oxidored_FMN"/>
    <property type="match status" value="1"/>
</dbReference>
<protein>
    <submittedName>
        <fullName evidence="4">Old Yellow Enzyme family NADH flavin oxidoreductase</fullName>
    </submittedName>
</protein>
<dbReference type="InterPro" id="IPR001155">
    <property type="entry name" value="OxRdtase_FMN_N"/>
</dbReference>
<evidence type="ECO:0000313" key="5">
    <source>
        <dbReference type="Proteomes" id="UP000051515"/>
    </source>
</evidence>
<dbReference type="CDD" id="cd04735">
    <property type="entry name" value="OYE_like_4_FMN"/>
    <property type="match status" value="1"/>
</dbReference>
<dbReference type="EMBL" id="AZDY01000001">
    <property type="protein sequence ID" value="KRK85088.1"/>
    <property type="molecule type" value="Genomic_DNA"/>
</dbReference>
<dbReference type="PANTHER" id="PTHR43656:SF2">
    <property type="entry name" value="BINDING OXIDOREDUCTASE, PUTATIVE (AFU_ORTHOLOGUE AFUA_2G08260)-RELATED"/>
    <property type="match status" value="1"/>
</dbReference>
<keyword evidence="2" id="KW-0560">Oxidoreductase</keyword>
<proteinExistence type="predicted"/>
<dbReference type="SUPFAM" id="SSF51395">
    <property type="entry name" value="FMN-linked oxidoreductases"/>
    <property type="match status" value="1"/>
</dbReference>
<dbReference type="AlphaFoldDB" id="A0A0R1KPU0"/>
<evidence type="ECO:0000313" key="4">
    <source>
        <dbReference type="EMBL" id="KRK85088.1"/>
    </source>
</evidence>
<dbReference type="InterPro" id="IPR013785">
    <property type="entry name" value="Aldolase_TIM"/>
</dbReference>
<reference evidence="4 5" key="1">
    <citation type="journal article" date="2015" name="Genome Announc.">
        <title>Expanding the biotechnology potential of lactobacilli through comparative genomics of 213 strains and associated genera.</title>
        <authorList>
            <person name="Sun Z."/>
            <person name="Harris H.M."/>
            <person name="McCann A."/>
            <person name="Guo C."/>
            <person name="Argimon S."/>
            <person name="Zhang W."/>
            <person name="Yang X."/>
            <person name="Jeffery I.B."/>
            <person name="Cooney J.C."/>
            <person name="Kagawa T.F."/>
            <person name="Liu W."/>
            <person name="Song Y."/>
            <person name="Salvetti E."/>
            <person name="Wrobel A."/>
            <person name="Rasinkangas P."/>
            <person name="Parkhill J."/>
            <person name="Rea M.C."/>
            <person name="O'Sullivan O."/>
            <person name="Ritari J."/>
            <person name="Douillard F.P."/>
            <person name="Paul Ross R."/>
            <person name="Yang R."/>
            <person name="Briner A.E."/>
            <person name="Felis G.E."/>
            <person name="de Vos W.M."/>
            <person name="Barrangou R."/>
            <person name="Klaenhammer T.R."/>
            <person name="Caufield P.W."/>
            <person name="Cui Y."/>
            <person name="Zhang H."/>
            <person name="O'Toole P.W."/>
        </authorList>
    </citation>
    <scope>NUCLEOTIDE SEQUENCE [LARGE SCALE GENOMIC DNA]</scope>
    <source>
        <strain evidence="4 5">DSM 19674</strain>
    </source>
</reference>
<name>A0A0R1KPU0_9LACO</name>
<dbReference type="InterPro" id="IPR051799">
    <property type="entry name" value="NADH_flavin_oxidoreductase"/>
</dbReference>
<dbReference type="OrthoDB" id="9772736at2"/>
<comment type="caution">
    <text evidence="4">The sequence shown here is derived from an EMBL/GenBank/DDBJ whole genome shotgun (WGS) entry which is preliminary data.</text>
</comment>
<dbReference type="GO" id="GO:0016491">
    <property type="term" value="F:oxidoreductase activity"/>
    <property type="evidence" value="ECO:0007669"/>
    <property type="project" value="UniProtKB-KW"/>
</dbReference>
<sequence>MADYKFLKPYTFEKKGVTVKNRIVIPPMTEEMSFSNGEVTSDELRYYHMHSGGAGMFVTAVANVNALGKGFEGELSAEDDKFIPSLKKLASAMHVDGTKAILQIFSAGRMSSTAILRGQQPVSASAVKATRNNSEVPRELTEEEIEQTINDFGQATRRAIEAGFDGVEIHGANTYLIQQFFSPHSNRRTDKWGGSVEKRMTFPLAVVDEVESIIEKYADRPFLMGYRISPEEIEDPGIRFEDTLKLVDALKEKPLDYLHVSMGDVWRKSLNDKSVTTPLNLTIKKHIGDLPLIGVGDIQTPADAEKVVDEGLDFAAIGRESLREPHWVQKIIAGDEDAIRYTIAPADHEELGLYGTFWEFLITAFHSGLQLSSEPHTKENRKEFSGILDHIFGGGE</sequence>
<dbReference type="PATRIC" id="fig|1423788.3.peg.918"/>
<dbReference type="RefSeq" id="WP_056950333.1">
    <property type="nucleotide sequence ID" value="NZ_AZDY01000001.1"/>
</dbReference>
<dbReference type="STRING" id="1423788.FC78_GL000893"/>
<gene>
    <name evidence="4" type="ORF">FC78_GL000893</name>
</gene>